<protein>
    <submittedName>
        <fullName evidence="1">Uncharacterized protein</fullName>
    </submittedName>
</protein>
<dbReference type="GeneID" id="93609457"/>
<organism evidence="1 2">
    <name type="scientific">Rhizopus delemar (strain RA 99-880 / ATCC MYA-4621 / FGSC 9543 / NRRL 43880)</name>
    <name type="common">Mucormycosis agent</name>
    <name type="synonym">Rhizopus arrhizus var. delemar</name>
    <dbReference type="NCBI Taxonomy" id="246409"/>
    <lineage>
        <taxon>Eukaryota</taxon>
        <taxon>Fungi</taxon>
        <taxon>Fungi incertae sedis</taxon>
        <taxon>Mucoromycota</taxon>
        <taxon>Mucoromycotina</taxon>
        <taxon>Mucoromycetes</taxon>
        <taxon>Mucorales</taxon>
        <taxon>Mucorineae</taxon>
        <taxon>Rhizopodaceae</taxon>
        <taxon>Rhizopus</taxon>
    </lineage>
</organism>
<sequence>MSVHQNGIFNYSGSLLSWQGYRYSRETNFKTLASPSICVYGSLSIGIFEESDGKAMKNKLKIVSKHMNVLITLSCRLQSDSSSAVDNGPTSSYSVHSIHPNSARILFYQSRMEKFSAMMKHETMSYSPAQSVTSMRQLISGFNHPSTFAMTRASHVEFDSDLLMPCSVFTVSLGLSFLKGIPASLESTIESFNALSDTKGSDMMTPQSWSTLKKFVDELKYTLKESQALSPVTVATKVNFSTIAIEASTAVSLANQMIKKDVLQRLQILYNDR</sequence>
<dbReference type="RefSeq" id="XP_067513177.1">
    <property type="nucleotide sequence ID" value="XM_067657076.1"/>
</dbReference>
<dbReference type="EMBL" id="CH476733">
    <property type="protein sequence ID" value="EIE77781.1"/>
    <property type="molecule type" value="Genomic_DNA"/>
</dbReference>
<dbReference type="VEuPathDB" id="FungiDB:RO3G_02485"/>
<name>I1BNK1_RHIO9</name>
<evidence type="ECO:0000313" key="2">
    <source>
        <dbReference type="Proteomes" id="UP000009138"/>
    </source>
</evidence>
<dbReference type="Proteomes" id="UP000009138">
    <property type="component" value="Unassembled WGS sequence"/>
</dbReference>
<keyword evidence="2" id="KW-1185">Reference proteome</keyword>
<dbReference type="InParanoid" id="I1BNK1"/>
<gene>
    <name evidence="1" type="ORF">RO3G_02485</name>
</gene>
<proteinExistence type="predicted"/>
<dbReference type="OrthoDB" id="2283086at2759"/>
<evidence type="ECO:0000313" key="1">
    <source>
        <dbReference type="EMBL" id="EIE77781.1"/>
    </source>
</evidence>
<reference evidence="1 2" key="1">
    <citation type="journal article" date="2009" name="PLoS Genet.">
        <title>Genomic analysis of the basal lineage fungus Rhizopus oryzae reveals a whole-genome duplication.</title>
        <authorList>
            <person name="Ma L.-J."/>
            <person name="Ibrahim A.S."/>
            <person name="Skory C."/>
            <person name="Grabherr M.G."/>
            <person name="Burger G."/>
            <person name="Butler M."/>
            <person name="Elias M."/>
            <person name="Idnurm A."/>
            <person name="Lang B.F."/>
            <person name="Sone T."/>
            <person name="Abe A."/>
            <person name="Calvo S.E."/>
            <person name="Corrochano L.M."/>
            <person name="Engels R."/>
            <person name="Fu J."/>
            <person name="Hansberg W."/>
            <person name="Kim J.-M."/>
            <person name="Kodira C.D."/>
            <person name="Koehrsen M.J."/>
            <person name="Liu B."/>
            <person name="Miranda-Saavedra D."/>
            <person name="O'Leary S."/>
            <person name="Ortiz-Castellanos L."/>
            <person name="Poulter R."/>
            <person name="Rodriguez-Romero J."/>
            <person name="Ruiz-Herrera J."/>
            <person name="Shen Y.-Q."/>
            <person name="Zeng Q."/>
            <person name="Galagan J."/>
            <person name="Birren B.W."/>
            <person name="Cuomo C.A."/>
            <person name="Wickes B.L."/>
        </authorList>
    </citation>
    <scope>NUCLEOTIDE SEQUENCE [LARGE SCALE GENOMIC DNA]</scope>
    <source>
        <strain evidence="2">RA 99-880 / ATCC MYA-4621 / FGSC 9543 / NRRL 43880</strain>
    </source>
</reference>
<dbReference type="AlphaFoldDB" id="I1BNK1"/>
<dbReference type="OMA" id="LFRASHE"/>
<accession>I1BNK1</accession>